<dbReference type="EMBL" id="EU100883">
    <property type="protein sequence ID" value="ABU96869.1"/>
    <property type="molecule type" value="Genomic_DNA"/>
</dbReference>
<organismHost>
    <name type="scientific">Thermus thermophilus</name>
    <dbReference type="NCBI Taxonomy" id="274"/>
</organismHost>
<keyword evidence="2" id="KW-1185">Reference proteome</keyword>
<dbReference type="Proteomes" id="UP000001132">
    <property type="component" value="Segment"/>
</dbReference>
<evidence type="ECO:0000313" key="1">
    <source>
        <dbReference type="EMBL" id="ABU96869.1"/>
    </source>
</evidence>
<evidence type="ECO:0000313" key="2">
    <source>
        <dbReference type="Proteomes" id="UP000001132"/>
    </source>
</evidence>
<dbReference type="RefSeq" id="YP_001467889.1">
    <property type="nucleotide sequence ID" value="NC_009803.1"/>
</dbReference>
<sequence>MRPRRYENPELEQDDLPQPRRKTAYRVYASRRDGKISAWFVVEADSAEEALQLVEQGVYGKGWVPVTAEVLTP</sequence>
<name>A7XX61_BP234</name>
<dbReference type="KEGG" id="vg:5600417"/>
<organism evidence="1 2">
    <name type="scientific">Thermus virus P23-45</name>
    <name type="common">Thermus thermophilus phage P23-45</name>
    <dbReference type="NCBI Taxonomy" id="2914006"/>
    <lineage>
        <taxon>Viruses</taxon>
        <taxon>Duplodnaviria</taxon>
        <taxon>Heunggongvirae</taxon>
        <taxon>Uroviricota</taxon>
        <taxon>Caudoviricetes</taxon>
        <taxon>Oshimavirus</taxon>
        <taxon>Oshimavirus P2345</taxon>
    </lineage>
</organism>
<protein>
    <submittedName>
        <fullName evidence="1">Uncharacterized protein</fullName>
    </submittedName>
</protein>
<gene>
    <name evidence="1" type="ORF">P23p36</name>
</gene>
<dbReference type="GeneID" id="5600417"/>
<reference evidence="1 2" key="1">
    <citation type="journal article" date="2008" name="J. Mol. Biol.">
        <title>Genome comparison and proteomic characterization of Thermus thermophilus bacteriophages P23-45 and P74-26: siphoviruses with triplex-forming sequences and the longest known tails.</title>
        <authorList>
            <person name="Minakhin L."/>
            <person name="Goel M."/>
            <person name="Berdygulova Z."/>
            <person name="Ramanculov E."/>
            <person name="Florens L."/>
            <person name="Glazko G."/>
            <person name="Karamychev V.N."/>
            <person name="Slesarev A.I."/>
            <person name="Kozyavkin S.A."/>
            <person name="Khromov I."/>
            <person name="Ackermann H.W."/>
            <person name="Washburn M."/>
            <person name="Mushegian A."/>
            <person name="Severinov K."/>
        </authorList>
    </citation>
    <scope>NUCLEOTIDE SEQUENCE</scope>
</reference>
<accession>A7XX61</accession>
<proteinExistence type="predicted"/>